<reference evidence="1 2" key="1">
    <citation type="submission" date="2014-06" db="EMBL/GenBank/DDBJ databases">
        <title>Genome characterization of distinct group I Clostridium botulinum lineages.</title>
        <authorList>
            <person name="Giordani F."/>
            <person name="Anselmo A."/>
            <person name="Fillo S."/>
            <person name="Palozzi A.M."/>
            <person name="Fortunato A."/>
            <person name="Gentile B."/>
            <person name="Ciammaruconi A."/>
            <person name="Anniballi F."/>
            <person name="De Medici D."/>
            <person name="Lista F."/>
        </authorList>
    </citation>
    <scope>NUCLEOTIDE SEQUENCE [LARGE SCALE GENOMIC DNA]</scope>
    <source>
        <strain evidence="1 2">B2 450</strain>
    </source>
</reference>
<dbReference type="InterPro" id="IPR011009">
    <property type="entry name" value="Kinase-like_dom_sf"/>
</dbReference>
<dbReference type="PATRIC" id="fig|1379739.3.peg.2168"/>
<name>A0A0D1AKS8_CLOBO</name>
<keyword evidence="1" id="KW-0946">Virion</keyword>
<dbReference type="OrthoDB" id="9771902at2"/>
<protein>
    <submittedName>
        <fullName evidence="1">Spore coat protein</fullName>
    </submittedName>
</protein>
<dbReference type="HOGENOM" id="CLU_042636_1_0_9"/>
<sequence length="352" mass="42843">MGNRRVINYDESHITKKERQMINKVLSKYNFNVIDFSKVRSVYKVETATGNKCLKRTRHGKYKIRNGFIFVEELKNVGFNNVASYYKSKDNRNYIKYKKWVFYATEWIDGDECDLNDIVEAENCAKTLAQFHKATQEIDINRLEVKSHLKKWPKRFNKRISDMDRFKNNIENKKIKNEFDITYKDYIDSFYERAMVALSFLNKSDYYKLSKEAEKNKSLCHHSFYYQNIIKKGKEYYIIDLDSIIIDLQVNDLGKYIRRLMTKKSYQWDFEKAKRIIEAYSSENKLTKQDLEVMLSLIIFPHKFWKLGKKRYIKHKHWPETRYMKKLNKIIKYDVMQREFLESYLKYLEQYE</sequence>
<dbReference type="EMBL" id="JXSU01000007">
    <property type="protein sequence ID" value="KIS23734.1"/>
    <property type="molecule type" value="Genomic_DNA"/>
</dbReference>
<dbReference type="RefSeq" id="WP_003486021.1">
    <property type="nucleotide sequence ID" value="NZ_JXSU01000007.1"/>
</dbReference>
<dbReference type="PANTHER" id="PTHR39179">
    <property type="entry name" value="SPORE COAT PROTEIN I"/>
    <property type="match status" value="1"/>
</dbReference>
<comment type="caution">
    <text evidence="1">The sequence shown here is derived from an EMBL/GenBank/DDBJ whole genome shotgun (WGS) entry which is preliminary data.</text>
</comment>
<evidence type="ECO:0000313" key="1">
    <source>
        <dbReference type="EMBL" id="KIS23734.1"/>
    </source>
</evidence>
<accession>A0A0D1AKS8</accession>
<dbReference type="Proteomes" id="UP000032250">
    <property type="component" value="Unassembled WGS sequence"/>
</dbReference>
<gene>
    <name evidence="1" type="ORF">N495_09060</name>
</gene>
<dbReference type="NCBIfam" id="TIGR02906">
    <property type="entry name" value="spore_CotS"/>
    <property type="match status" value="1"/>
</dbReference>
<dbReference type="GO" id="GO:0042601">
    <property type="term" value="C:endospore-forming forespore"/>
    <property type="evidence" value="ECO:0007669"/>
    <property type="project" value="TreeGrafter"/>
</dbReference>
<dbReference type="AlphaFoldDB" id="A0A0D1AKS8"/>
<dbReference type="SUPFAM" id="SSF56112">
    <property type="entry name" value="Protein kinase-like (PK-like)"/>
    <property type="match status" value="1"/>
</dbReference>
<keyword evidence="1" id="KW-0167">Capsid protein</keyword>
<organism evidence="1 2">
    <name type="scientific">Clostridium botulinum B2 450</name>
    <dbReference type="NCBI Taxonomy" id="1379739"/>
    <lineage>
        <taxon>Bacteria</taxon>
        <taxon>Bacillati</taxon>
        <taxon>Bacillota</taxon>
        <taxon>Clostridia</taxon>
        <taxon>Eubacteriales</taxon>
        <taxon>Clostridiaceae</taxon>
        <taxon>Clostridium</taxon>
    </lineage>
</organism>
<dbReference type="InterPro" id="IPR014255">
    <property type="entry name" value="Spore_coat_CotS"/>
</dbReference>
<dbReference type="PANTHER" id="PTHR39179:SF1">
    <property type="entry name" value="SPORE COAT PROTEIN I"/>
    <property type="match status" value="1"/>
</dbReference>
<dbReference type="Gene3D" id="3.90.1200.10">
    <property type="match status" value="1"/>
</dbReference>
<dbReference type="Gene3D" id="3.30.200.20">
    <property type="entry name" value="Phosphorylase Kinase, domain 1"/>
    <property type="match status" value="1"/>
</dbReference>
<proteinExistence type="predicted"/>
<dbReference type="InterPro" id="IPR047175">
    <property type="entry name" value="CotS-like"/>
</dbReference>
<evidence type="ECO:0000313" key="2">
    <source>
        <dbReference type="Proteomes" id="UP000032250"/>
    </source>
</evidence>